<dbReference type="InterPro" id="IPR029039">
    <property type="entry name" value="Flavoprotein-like_sf"/>
</dbReference>
<reference evidence="1" key="1">
    <citation type="submission" date="2010-07" db="EMBL/GenBank/DDBJ databases">
        <authorList>
            <consortium name="CONSOLIDER consortium CSD2007-00005"/>
            <person name="Guazzaroni M.-E."/>
            <person name="Richter M."/>
            <person name="Garcia-Salamanca A."/>
            <person name="Yarza P."/>
            <person name="Ferrer M."/>
        </authorList>
    </citation>
    <scope>NUCLEOTIDE SEQUENCE</scope>
</reference>
<evidence type="ECO:0000313" key="1">
    <source>
        <dbReference type="EMBL" id="EFK95048.1"/>
    </source>
</evidence>
<dbReference type="EMBL" id="ADZX01000910">
    <property type="protein sequence ID" value="EFK95048.1"/>
    <property type="molecule type" value="Genomic_DNA"/>
</dbReference>
<dbReference type="SUPFAM" id="SSF52218">
    <property type="entry name" value="Flavoproteins"/>
    <property type="match status" value="1"/>
</dbReference>
<proteinExistence type="predicted"/>
<evidence type="ECO:0008006" key="2">
    <source>
        <dbReference type="Google" id="ProtNLM"/>
    </source>
</evidence>
<accession>D9PN28</accession>
<organism evidence="1">
    <name type="scientific">sediment metagenome</name>
    <dbReference type="NCBI Taxonomy" id="749907"/>
    <lineage>
        <taxon>unclassified sequences</taxon>
        <taxon>metagenomes</taxon>
        <taxon>ecological metagenomes</taxon>
    </lineage>
</organism>
<sequence>MNVLLLHASAGAGHRRAAEALAKGFEERGAGVEVRDILDFTAPVFRKTYAGGLSERRADRP</sequence>
<name>D9PN28_9ZZZZ</name>
<gene>
    <name evidence="1" type="ORF">LDC_2957</name>
</gene>
<reference evidence="1" key="2">
    <citation type="journal article" date="2011" name="Microb. Ecol.">
        <title>Taxonomic and Functional Metagenomic Profiling of the Microbial Community in the Anoxic Sediment of a Sub-saline Shallow Lake (Laguna de Carrizo, Central Spain).</title>
        <authorList>
            <person name="Ferrer M."/>
            <person name="Guazzaroni M.E."/>
            <person name="Richter M."/>
            <person name="Garcia-Salamanca A."/>
            <person name="Yarza P."/>
            <person name="Suarez-Suarez A."/>
            <person name="Solano J."/>
            <person name="Alcaide M."/>
            <person name="van Dillewijn P."/>
            <person name="Molina-Henares M.A."/>
            <person name="Lopez-Cortes N."/>
            <person name="Al-Ramahi Y."/>
            <person name="Guerrero C."/>
            <person name="Acosta A."/>
            <person name="de Eugenio L.I."/>
            <person name="Martinez V."/>
            <person name="Marques S."/>
            <person name="Rojo F."/>
            <person name="Santero E."/>
            <person name="Genilloud O."/>
            <person name="Perez-Perez J."/>
            <person name="Rossello-Mora R."/>
            <person name="Ramos J.L."/>
        </authorList>
    </citation>
    <scope>NUCLEOTIDE SEQUENCE</scope>
</reference>
<protein>
    <recommendedName>
        <fullName evidence="2">Galactosyldiacylglycerol synthase</fullName>
    </recommendedName>
</protein>
<dbReference type="AlphaFoldDB" id="D9PN28"/>
<comment type="caution">
    <text evidence="1">The sequence shown here is derived from an EMBL/GenBank/DDBJ whole genome shotgun (WGS) entry which is preliminary data.</text>
</comment>